<keyword evidence="2" id="KW-1133">Transmembrane helix</keyword>
<evidence type="ECO:0000313" key="4">
    <source>
        <dbReference type="Proteomes" id="UP001211907"/>
    </source>
</evidence>
<proteinExistence type="predicted"/>
<organism evidence="3 4">
    <name type="scientific">Physocladia obscura</name>
    <dbReference type="NCBI Taxonomy" id="109957"/>
    <lineage>
        <taxon>Eukaryota</taxon>
        <taxon>Fungi</taxon>
        <taxon>Fungi incertae sedis</taxon>
        <taxon>Chytridiomycota</taxon>
        <taxon>Chytridiomycota incertae sedis</taxon>
        <taxon>Chytridiomycetes</taxon>
        <taxon>Chytridiales</taxon>
        <taxon>Chytriomycetaceae</taxon>
        <taxon>Physocladia</taxon>
    </lineage>
</organism>
<evidence type="ECO:0000313" key="3">
    <source>
        <dbReference type="EMBL" id="KAJ3131936.1"/>
    </source>
</evidence>
<keyword evidence="2" id="KW-0472">Membrane</keyword>
<keyword evidence="2" id="KW-0812">Transmembrane</keyword>
<feature type="compositionally biased region" description="Low complexity" evidence="1">
    <location>
        <begin position="140"/>
        <end position="153"/>
    </location>
</feature>
<feature type="compositionally biased region" description="Low complexity" evidence="1">
    <location>
        <begin position="170"/>
        <end position="196"/>
    </location>
</feature>
<feature type="region of interest" description="Disordered" evidence="1">
    <location>
        <begin position="910"/>
        <end position="929"/>
    </location>
</feature>
<protein>
    <submittedName>
        <fullName evidence="3">Uncharacterized protein</fullName>
    </submittedName>
</protein>
<comment type="caution">
    <text evidence="3">The sequence shown here is derived from an EMBL/GenBank/DDBJ whole genome shotgun (WGS) entry which is preliminary data.</text>
</comment>
<dbReference type="Proteomes" id="UP001211907">
    <property type="component" value="Unassembled WGS sequence"/>
</dbReference>
<feature type="region of interest" description="Disordered" evidence="1">
    <location>
        <begin position="140"/>
        <end position="196"/>
    </location>
</feature>
<gene>
    <name evidence="3" type="ORF">HK100_005875</name>
</gene>
<feature type="compositionally biased region" description="Low complexity" evidence="1">
    <location>
        <begin position="105"/>
        <end position="125"/>
    </location>
</feature>
<name>A0AAD5T6B1_9FUNG</name>
<evidence type="ECO:0000256" key="1">
    <source>
        <dbReference type="SAM" id="MobiDB-lite"/>
    </source>
</evidence>
<evidence type="ECO:0000256" key="2">
    <source>
        <dbReference type="SAM" id="Phobius"/>
    </source>
</evidence>
<dbReference type="AlphaFoldDB" id="A0AAD5T6B1"/>
<feature type="transmembrane region" description="Helical" evidence="2">
    <location>
        <begin position="21"/>
        <end position="45"/>
    </location>
</feature>
<accession>A0AAD5T6B1</accession>
<feature type="region of interest" description="Disordered" evidence="1">
    <location>
        <begin position="105"/>
        <end position="128"/>
    </location>
</feature>
<sequence>MPQFEGRQRFAHAKKKRDKETTFIGMATVSPATVAVAAGTGVGLFGGWRWLATAQVGAAAAMLRRHAQALNALSTPPHSRRAALGLAVASALVAAAVLLIGRRASPSARRKAAAPPSAGANQNGNTRRRLDLGIDPAALLAPAAAPPTRTATASSLKRDSGADSDSGENAPQTQTQSQSQSQSQSHPQAQQSASDSPFITAAANHQSQPASFASLIPPSLHANGFGADFDASSRANLSKKLIRAIIDNLLDATNQEPPTSAFQDVVGAGHKGAIAVRSSTGLPPFHAQIVHILTEIRGAKQRGRPLLVEGPAGLGKGTALRQFVSDESASRPAVFLQLANVLRKRHGSSSVDEADEDEGFFDCDNASTASNPATIAASASTASAIDNNFATVGAESLRSSFSTDSEMEGEERVVMSVKQDAWINALKSALGYTLPLPDLHFLQQQQQQQYQQQRIDQASSLAYNRRISSSISSQYIDVNKPEPVDMTPFHHIAQALRVIASGAKSVAPVLLVIDDVQLLFRDRAALTEQYEGIPQVFEWLLRCDVEGILDVVFCASEKSAVGALKRLRGYDWAIKLHALESVDDETMIAYLLKEVNPFIKEPNRRFTEETAALFVSTFDNSLLELDNYFRDTFSDINAFIAKRERSFLQSLKRHIPKRTNHATTATAPTSSPSPTPSYLQKQNNRFSIASTTADLNPAQAALLAKSVSPEEELRALFLEIMMRGGVLPVARLDVSKMGLVENLVERNILRWRDARVRKRENRQSLYISQTATIAAAATTTTTRDHEDDDAAVGQREIRFRKDGRGMDRSYVSVRSAVSASGSGRRNVAGGGGGGGGGVYTPAGRNDSWFGMSVSPSQAWADIDRDGSAKSIDAVTAENVNVGGNNWWSVAVDGGFGDYNDSNDISEPHDLNNTGFINSSNSTSSSPRNKFGNLLNAGGIDLDNDWAGATSGDQYAEDEITQSIVKDMDAGEQLAFFAMEDAELVWSNGLVRNKI</sequence>
<feature type="compositionally biased region" description="Low complexity" evidence="1">
    <location>
        <begin position="662"/>
        <end position="672"/>
    </location>
</feature>
<dbReference type="EMBL" id="JADGJH010000273">
    <property type="protein sequence ID" value="KAJ3131936.1"/>
    <property type="molecule type" value="Genomic_DNA"/>
</dbReference>
<keyword evidence="4" id="KW-1185">Reference proteome</keyword>
<reference evidence="3" key="1">
    <citation type="submission" date="2020-05" db="EMBL/GenBank/DDBJ databases">
        <title>Phylogenomic resolution of chytrid fungi.</title>
        <authorList>
            <person name="Stajich J.E."/>
            <person name="Amses K."/>
            <person name="Simmons R."/>
            <person name="Seto K."/>
            <person name="Myers J."/>
            <person name="Bonds A."/>
            <person name="Quandt C.A."/>
            <person name="Barry K."/>
            <person name="Liu P."/>
            <person name="Grigoriev I."/>
            <person name="Longcore J.E."/>
            <person name="James T.Y."/>
        </authorList>
    </citation>
    <scope>NUCLEOTIDE SEQUENCE</scope>
    <source>
        <strain evidence="3">JEL0513</strain>
    </source>
</reference>
<feature type="region of interest" description="Disordered" evidence="1">
    <location>
        <begin position="658"/>
        <end position="680"/>
    </location>
</feature>